<evidence type="ECO:0000256" key="2">
    <source>
        <dbReference type="ARBA" id="ARBA00006810"/>
    </source>
</evidence>
<keyword evidence="4 11" id="KW-0138">CF(0)</keyword>
<dbReference type="GO" id="GO:0046933">
    <property type="term" value="F:proton-transporting ATP synthase activity, rotational mechanism"/>
    <property type="evidence" value="ECO:0007669"/>
    <property type="project" value="UniProtKB-UniRule"/>
</dbReference>
<feature type="transmembrane region" description="Helical" evidence="11">
    <location>
        <begin position="23"/>
        <end position="41"/>
    </location>
</feature>
<keyword evidence="8 11" id="KW-0406">Ion transport</keyword>
<comment type="similarity">
    <text evidence="2 11 12">Belongs to the ATPase A chain family.</text>
</comment>
<dbReference type="InterPro" id="IPR000568">
    <property type="entry name" value="ATP_synth_F0_asu"/>
</dbReference>
<evidence type="ECO:0000256" key="5">
    <source>
        <dbReference type="ARBA" id="ARBA00022692"/>
    </source>
</evidence>
<evidence type="ECO:0000256" key="6">
    <source>
        <dbReference type="ARBA" id="ARBA00022781"/>
    </source>
</evidence>
<dbReference type="CDD" id="cd00310">
    <property type="entry name" value="ATP-synt_Fo_a_6"/>
    <property type="match status" value="1"/>
</dbReference>
<dbReference type="InterPro" id="IPR023011">
    <property type="entry name" value="ATP_synth_F0_asu_AS"/>
</dbReference>
<feature type="transmembrane region" description="Helical" evidence="11">
    <location>
        <begin position="80"/>
        <end position="99"/>
    </location>
</feature>
<dbReference type="GO" id="GO:0045259">
    <property type="term" value="C:proton-transporting ATP synthase complex"/>
    <property type="evidence" value="ECO:0007669"/>
    <property type="project" value="UniProtKB-KW"/>
</dbReference>
<name>A0A554JAF7_9BACT</name>
<comment type="subcellular location">
    <subcellularLocation>
        <location evidence="11 12">Cell membrane</location>
        <topology evidence="11 12">Multi-pass membrane protein</topology>
    </subcellularLocation>
    <subcellularLocation>
        <location evidence="1">Membrane</location>
        <topology evidence="1">Multi-pass membrane protein</topology>
    </subcellularLocation>
</comment>
<protein>
    <recommendedName>
        <fullName evidence="11 12">ATP synthase subunit a</fullName>
    </recommendedName>
    <alternativeName>
        <fullName evidence="11">ATP synthase F0 sector subunit a</fullName>
    </alternativeName>
    <alternativeName>
        <fullName evidence="11">F-ATPase subunit 6</fullName>
    </alternativeName>
</protein>
<dbReference type="PANTHER" id="PTHR42823">
    <property type="entry name" value="ATP SYNTHASE SUBUNIT A, CHLOROPLASTIC"/>
    <property type="match status" value="1"/>
</dbReference>
<keyword evidence="6 11" id="KW-0375">Hydrogen ion transport</keyword>
<evidence type="ECO:0000313" key="13">
    <source>
        <dbReference type="EMBL" id="TSC65343.1"/>
    </source>
</evidence>
<keyword evidence="9 11" id="KW-0472">Membrane</keyword>
<sequence length="276" mass="30293">MLALPPLAAEPIFNIGSFTVTNTYINSTLTVFLFIVVGFLIQRSVKDVPRGIQNFFESIIETLLGYFDQVTGDRKKSLKFLPLVGSLFLFILISNWLGILPGIGSIGINKVVHGELEFIPLFRPANTDLNLTLAMAISGVVLSHIIGVFTIGFFKYFNKFIKLSDVWHAFKSKKVMVIFTAFIEFMVGFLEIISEAAKMVSLSLRLFGNIFAGEVLLTVLASIVAYVIPLPFLALELLVGLIQATVFSLLVLTYITVATLPVHGHGDSHGKAKAAH</sequence>
<evidence type="ECO:0000256" key="7">
    <source>
        <dbReference type="ARBA" id="ARBA00022989"/>
    </source>
</evidence>
<evidence type="ECO:0000256" key="8">
    <source>
        <dbReference type="ARBA" id="ARBA00023065"/>
    </source>
</evidence>
<dbReference type="Proteomes" id="UP000319613">
    <property type="component" value="Unassembled WGS sequence"/>
</dbReference>
<evidence type="ECO:0000256" key="4">
    <source>
        <dbReference type="ARBA" id="ARBA00022547"/>
    </source>
</evidence>
<organism evidence="13 14">
    <name type="scientific">Candidatus Doudnabacteria bacterium Gr01-1014_77</name>
    <dbReference type="NCBI Taxonomy" id="2017133"/>
    <lineage>
        <taxon>Bacteria</taxon>
        <taxon>Candidatus Doudnaibacteriota</taxon>
    </lineage>
</organism>
<reference evidence="13 14" key="1">
    <citation type="submission" date="2017-07" db="EMBL/GenBank/DDBJ databases">
        <title>Mechanisms for carbon and nitrogen cycling indicate functional differentiation within the Candidate Phyla Radiation.</title>
        <authorList>
            <person name="Danczak R.E."/>
            <person name="Johnston M.D."/>
            <person name="Kenah C."/>
            <person name="Slattery M."/>
            <person name="Wrighton K.C."/>
            <person name="Wilkins M.J."/>
        </authorList>
    </citation>
    <scope>NUCLEOTIDE SEQUENCE [LARGE SCALE GENOMIC DNA]</scope>
    <source>
        <strain evidence="13">Gr01-1014_77</strain>
    </source>
</reference>
<gene>
    <name evidence="11" type="primary">atpB</name>
    <name evidence="13" type="ORF">G01um101477_517</name>
</gene>
<dbReference type="NCBIfam" id="TIGR01131">
    <property type="entry name" value="ATP_synt_6_or_A"/>
    <property type="match status" value="1"/>
</dbReference>
<feature type="transmembrane region" description="Helical" evidence="11">
    <location>
        <begin position="175"/>
        <end position="194"/>
    </location>
</feature>
<comment type="function">
    <text evidence="11 12">Key component of the proton channel; it plays a direct role in the translocation of protons across the membrane.</text>
</comment>
<keyword evidence="10 11" id="KW-0066">ATP synthesis</keyword>
<evidence type="ECO:0000256" key="12">
    <source>
        <dbReference type="RuleBase" id="RU000483"/>
    </source>
</evidence>
<dbReference type="GO" id="GO:0005886">
    <property type="term" value="C:plasma membrane"/>
    <property type="evidence" value="ECO:0007669"/>
    <property type="project" value="UniProtKB-SubCell"/>
</dbReference>
<evidence type="ECO:0000256" key="1">
    <source>
        <dbReference type="ARBA" id="ARBA00004141"/>
    </source>
</evidence>
<dbReference type="HAMAP" id="MF_01393">
    <property type="entry name" value="ATP_synth_a_bact"/>
    <property type="match status" value="1"/>
</dbReference>
<dbReference type="Pfam" id="PF00119">
    <property type="entry name" value="ATP-synt_A"/>
    <property type="match status" value="1"/>
</dbReference>
<dbReference type="Gene3D" id="1.20.120.220">
    <property type="entry name" value="ATP synthase, F0 complex, subunit A"/>
    <property type="match status" value="1"/>
</dbReference>
<dbReference type="InterPro" id="IPR045082">
    <property type="entry name" value="ATP_syn_F0_a_bact/chloroplast"/>
</dbReference>
<dbReference type="AlphaFoldDB" id="A0A554JAF7"/>
<feature type="transmembrane region" description="Helical" evidence="11">
    <location>
        <begin position="206"/>
        <end position="228"/>
    </location>
</feature>
<keyword evidence="3 11" id="KW-0813">Transport</keyword>
<dbReference type="EMBL" id="VMFF01000050">
    <property type="protein sequence ID" value="TSC65343.1"/>
    <property type="molecule type" value="Genomic_DNA"/>
</dbReference>
<evidence type="ECO:0000256" key="11">
    <source>
        <dbReference type="HAMAP-Rule" id="MF_01393"/>
    </source>
</evidence>
<dbReference type="GO" id="GO:0042777">
    <property type="term" value="P:proton motive force-driven plasma membrane ATP synthesis"/>
    <property type="evidence" value="ECO:0007669"/>
    <property type="project" value="TreeGrafter"/>
</dbReference>
<evidence type="ECO:0000256" key="10">
    <source>
        <dbReference type="ARBA" id="ARBA00023310"/>
    </source>
</evidence>
<keyword evidence="5 11" id="KW-0812">Transmembrane</keyword>
<dbReference type="PROSITE" id="PS00449">
    <property type="entry name" value="ATPASE_A"/>
    <property type="match status" value="1"/>
</dbReference>
<evidence type="ECO:0000313" key="14">
    <source>
        <dbReference type="Proteomes" id="UP000319613"/>
    </source>
</evidence>
<evidence type="ECO:0000256" key="9">
    <source>
        <dbReference type="ARBA" id="ARBA00023136"/>
    </source>
</evidence>
<dbReference type="SUPFAM" id="SSF81336">
    <property type="entry name" value="F1F0 ATP synthase subunit A"/>
    <property type="match status" value="1"/>
</dbReference>
<proteinExistence type="inferred from homology"/>
<dbReference type="InterPro" id="IPR035908">
    <property type="entry name" value="F0_ATP_A_sf"/>
</dbReference>
<keyword evidence="11" id="KW-1003">Cell membrane</keyword>
<accession>A0A554JAF7</accession>
<keyword evidence="7 11" id="KW-1133">Transmembrane helix</keyword>
<evidence type="ECO:0000256" key="3">
    <source>
        <dbReference type="ARBA" id="ARBA00022448"/>
    </source>
</evidence>
<feature type="transmembrane region" description="Helical" evidence="11">
    <location>
        <begin position="235"/>
        <end position="257"/>
    </location>
</feature>
<feature type="transmembrane region" description="Helical" evidence="11">
    <location>
        <begin position="131"/>
        <end position="154"/>
    </location>
</feature>
<comment type="caution">
    <text evidence="13">The sequence shown here is derived from an EMBL/GenBank/DDBJ whole genome shotgun (WGS) entry which is preliminary data.</text>
</comment>
<dbReference type="PANTHER" id="PTHR42823:SF3">
    <property type="entry name" value="ATP SYNTHASE SUBUNIT A, CHLOROPLASTIC"/>
    <property type="match status" value="1"/>
</dbReference>
<dbReference type="PRINTS" id="PR00123">
    <property type="entry name" value="ATPASEA"/>
</dbReference>